<organism evidence="2 3">
    <name type="scientific">Cymbomonas tetramitiformis</name>
    <dbReference type="NCBI Taxonomy" id="36881"/>
    <lineage>
        <taxon>Eukaryota</taxon>
        <taxon>Viridiplantae</taxon>
        <taxon>Chlorophyta</taxon>
        <taxon>Pyramimonadophyceae</taxon>
        <taxon>Pyramimonadales</taxon>
        <taxon>Pyramimonadaceae</taxon>
        <taxon>Cymbomonas</taxon>
    </lineage>
</organism>
<accession>A0AAE0LDW3</accession>
<feature type="region of interest" description="Disordered" evidence="1">
    <location>
        <begin position="165"/>
        <end position="219"/>
    </location>
</feature>
<feature type="region of interest" description="Disordered" evidence="1">
    <location>
        <begin position="331"/>
        <end position="359"/>
    </location>
</feature>
<feature type="compositionally biased region" description="Polar residues" evidence="1">
    <location>
        <begin position="265"/>
        <end position="303"/>
    </location>
</feature>
<evidence type="ECO:0000256" key="1">
    <source>
        <dbReference type="SAM" id="MobiDB-lite"/>
    </source>
</evidence>
<dbReference type="EMBL" id="LGRX02003762">
    <property type="protein sequence ID" value="KAK3281658.1"/>
    <property type="molecule type" value="Genomic_DNA"/>
</dbReference>
<gene>
    <name evidence="2" type="ORF">CYMTET_10562</name>
</gene>
<feature type="compositionally biased region" description="Polar residues" evidence="1">
    <location>
        <begin position="331"/>
        <end position="351"/>
    </location>
</feature>
<evidence type="ECO:0000313" key="2">
    <source>
        <dbReference type="EMBL" id="KAK3281658.1"/>
    </source>
</evidence>
<keyword evidence="3" id="KW-1185">Reference proteome</keyword>
<reference evidence="2 3" key="1">
    <citation type="journal article" date="2015" name="Genome Biol. Evol.">
        <title>Comparative Genomics of a Bacterivorous Green Alga Reveals Evolutionary Causalities and Consequences of Phago-Mixotrophic Mode of Nutrition.</title>
        <authorList>
            <person name="Burns J.A."/>
            <person name="Paasch A."/>
            <person name="Narechania A."/>
            <person name="Kim E."/>
        </authorList>
    </citation>
    <scope>NUCLEOTIDE SEQUENCE [LARGE SCALE GENOMIC DNA]</scope>
    <source>
        <strain evidence="2 3">PLY_AMNH</strain>
    </source>
</reference>
<feature type="region of interest" description="Disordered" evidence="1">
    <location>
        <begin position="107"/>
        <end position="129"/>
    </location>
</feature>
<comment type="caution">
    <text evidence="2">The sequence shown here is derived from an EMBL/GenBank/DDBJ whole genome shotgun (WGS) entry which is preliminary data.</text>
</comment>
<dbReference type="AlphaFoldDB" id="A0AAE0LDW3"/>
<feature type="region of interest" description="Disordered" evidence="1">
    <location>
        <begin position="265"/>
        <end position="315"/>
    </location>
</feature>
<name>A0AAE0LDW3_9CHLO</name>
<protein>
    <submittedName>
        <fullName evidence="2">Uncharacterized protein</fullName>
    </submittedName>
</protein>
<dbReference type="Proteomes" id="UP001190700">
    <property type="component" value="Unassembled WGS sequence"/>
</dbReference>
<sequence>MDQTLEYLTDSFSNLFSPRNETKPKDCLEEELPLDEDIAGSDTSASSAVYLLGTEFYEKDVYHKDDFLRLVFTFEDILSAKSKIHEVLWYRVLELEERLEIFWDDTPRTPPRTETPHIRQEKEQFKQDKAHFRHRAKSIGFLPPELNQPRKSLLSSRNSLLLTDSDHADSVPLPPSDHRQRDSALEGNQDAIKRRMSWHPDTFTGSTLREQERRAGATTEEVQLPWLQLATATMAAESDAISTSASELGDVDEPPVANRELQFATEQQGLFPSSTSAEGDTDLRSTTFGQEHTLRVSLSSTSAEDARDLHSNCESSNEGVLRWLSSATSAKDNTDLPSAESNVNIPSTSEPGSEEALPSSSIIKLNLLVADEFENDGALRVSLSVTSAQADSKLPSASEHGTEEAQPAASIATLAEGSAYVPSSTHSTHKETLTEENVDVGEGTMMSEGLPLPANWQADTNEGAGVGKGLLDEEVTQGEYHTSQMSSVTENINALGTQSDVMALKQLLGTWAKRSAMVGDAGEGSLEHLHRAEASAVADQALNLWIRRYQKSS</sequence>
<evidence type="ECO:0000313" key="3">
    <source>
        <dbReference type="Proteomes" id="UP001190700"/>
    </source>
</evidence>
<feature type="compositionally biased region" description="Basic and acidic residues" evidence="1">
    <location>
        <begin position="114"/>
        <end position="129"/>
    </location>
</feature>
<proteinExistence type="predicted"/>